<keyword evidence="6" id="KW-1185">Reference proteome</keyword>
<dbReference type="InterPro" id="IPR016169">
    <property type="entry name" value="FAD-bd_PCMH_sub2"/>
</dbReference>
<dbReference type="Proteomes" id="UP001583186">
    <property type="component" value="Unassembled WGS sequence"/>
</dbReference>
<evidence type="ECO:0000313" key="6">
    <source>
        <dbReference type="Proteomes" id="UP001583186"/>
    </source>
</evidence>
<dbReference type="Pfam" id="PF01565">
    <property type="entry name" value="FAD_binding_4"/>
    <property type="match status" value="1"/>
</dbReference>
<feature type="domain" description="FAD-binding PCMH-type" evidence="4">
    <location>
        <begin position="164"/>
        <end position="343"/>
    </location>
</feature>
<dbReference type="EMBL" id="JAWCUI010000005">
    <property type="protein sequence ID" value="KAL1902421.1"/>
    <property type="molecule type" value="Genomic_DNA"/>
</dbReference>
<keyword evidence="2" id="KW-0560">Oxidoreductase</keyword>
<dbReference type="InterPro" id="IPR006094">
    <property type="entry name" value="Oxid_FAD_bind_N"/>
</dbReference>
<dbReference type="PANTHER" id="PTHR13878:SF91">
    <property type="entry name" value="FAD BINDING DOMAIN PROTEIN (AFU_ORTHOLOGUE AFUA_6G12070)-RELATED"/>
    <property type="match status" value="1"/>
</dbReference>
<comment type="caution">
    <text evidence="5">The sequence shown here is derived from an EMBL/GenBank/DDBJ whole genome shotgun (WGS) entry which is preliminary data.</text>
</comment>
<keyword evidence="3" id="KW-0732">Signal</keyword>
<evidence type="ECO:0000259" key="4">
    <source>
        <dbReference type="PROSITE" id="PS51387"/>
    </source>
</evidence>
<dbReference type="InterPro" id="IPR012951">
    <property type="entry name" value="BBE"/>
</dbReference>
<dbReference type="Gene3D" id="3.30.465.10">
    <property type="match status" value="2"/>
</dbReference>
<reference evidence="5 6" key="1">
    <citation type="journal article" date="2024" name="IMA Fungus">
        <title>IMA Genome - F19 : A genome assembly and annotation guide to empower mycologists, including annotated draft genome sequences of Ceratocystis pirilliformis, Diaporthe australafricana, Fusarium ophioides, Paecilomyces lecythidis, and Sporothrix stenoceras.</title>
        <authorList>
            <person name="Aylward J."/>
            <person name="Wilson A.M."/>
            <person name="Visagie C.M."/>
            <person name="Spraker J."/>
            <person name="Barnes I."/>
            <person name="Buitendag C."/>
            <person name="Ceriani C."/>
            <person name="Del Mar Angel L."/>
            <person name="du Plessis D."/>
            <person name="Fuchs T."/>
            <person name="Gasser K."/>
            <person name="Kramer D."/>
            <person name="Li W."/>
            <person name="Munsamy K."/>
            <person name="Piso A."/>
            <person name="Price J.L."/>
            <person name="Sonnekus B."/>
            <person name="Thomas C."/>
            <person name="van der Nest A."/>
            <person name="van Dijk A."/>
            <person name="van Heerden A."/>
            <person name="van Vuuren N."/>
            <person name="Yilmaz N."/>
            <person name="Duong T.A."/>
            <person name="van der Merwe N.A."/>
            <person name="Wingfield M.J."/>
            <person name="Wingfield B.D."/>
        </authorList>
    </citation>
    <scope>NUCLEOTIDE SEQUENCE [LARGE SCALE GENOMIC DNA]</scope>
    <source>
        <strain evidence="5 6">CMW 5346</strain>
    </source>
</reference>
<organism evidence="5 6">
    <name type="scientific">Sporothrix stenoceras</name>
    <dbReference type="NCBI Taxonomy" id="5173"/>
    <lineage>
        <taxon>Eukaryota</taxon>
        <taxon>Fungi</taxon>
        <taxon>Dikarya</taxon>
        <taxon>Ascomycota</taxon>
        <taxon>Pezizomycotina</taxon>
        <taxon>Sordariomycetes</taxon>
        <taxon>Sordariomycetidae</taxon>
        <taxon>Ophiostomatales</taxon>
        <taxon>Ophiostomataceae</taxon>
        <taxon>Sporothrix</taxon>
    </lineage>
</organism>
<comment type="similarity">
    <text evidence="1">Belongs to the oxygen-dependent FAD-linked oxidoreductase family.</text>
</comment>
<evidence type="ECO:0000256" key="3">
    <source>
        <dbReference type="SAM" id="SignalP"/>
    </source>
</evidence>
<dbReference type="SUPFAM" id="SSF56176">
    <property type="entry name" value="FAD-binding/transporter-associated domain-like"/>
    <property type="match status" value="1"/>
</dbReference>
<proteinExistence type="inferred from homology"/>
<dbReference type="PANTHER" id="PTHR13878">
    <property type="entry name" value="GULONOLACTONE OXIDASE"/>
    <property type="match status" value="1"/>
</dbReference>
<feature type="signal peptide" evidence="3">
    <location>
        <begin position="1"/>
        <end position="21"/>
    </location>
</feature>
<gene>
    <name evidence="5" type="ORF">Sste5346_001401</name>
</gene>
<evidence type="ECO:0000256" key="1">
    <source>
        <dbReference type="ARBA" id="ARBA00005466"/>
    </source>
</evidence>
<dbReference type="InterPro" id="IPR016166">
    <property type="entry name" value="FAD-bd_PCMH"/>
</dbReference>
<sequence length="648" mass="69900">MALSKLITLSLLALAAPGVCTSSFKTPLELFDFEKQLLDKSAVSGSRIRFVDSYSDDIPRPIGANATKHACKAFPGNADWPSDDVWKKFAISLNGTLLKPAPVSSVCYNTSTYANYDAAACANITQGWATTFVRMDHPIEPVSPMFEGLTCLPPTPGVASTCTQGGYPVYVVNVSTAAHVQAAVNFARNQNVRLVVKNTGHDLSGKSLGAGSLSVWTHNLKNIAFTSNLTMKGYSGPAFRVGAGVQAFDILKAAADRKHMVVTGICDSVGIPGGYSQGGGHSPLSSLHGMSADQVLSLQVVTADGEFRTASPTQNSDLFWAIRGGGGSTFGVVTSMIIKAYPDATTSVVTFDWGVRESNISLETYWQGTASYFAHFDNFTKNGLSGQFFLYPQESLPQTADPDAKPRTSVAPMFGVGKTLAEFKQLLQPWIDEMATLGIQMNTTWAEFPSFYPAYYSQLPPSSLGVMPYNMTYGSRLIPRAAFDRTGAGFNATMAAFRALAEQNHMFNGFLLAPTLDTGKPVGPDGNAVLPAWRDALSHTIVFALWPEDYSPAQQMAFRRDFATGSKGMKLLRDATPGSGSYMSESDRLEPNFQEAFFGSNYARLLAVKNKYDPEGVFFASTGVGSEFWKVHSVDDLPTENGQLCRVQ</sequence>
<dbReference type="Pfam" id="PF08031">
    <property type="entry name" value="BBE"/>
    <property type="match status" value="1"/>
</dbReference>
<name>A0ABR3ZNZ0_9PEZI</name>
<feature type="chain" id="PRO_5045909990" description="FAD-binding PCMH-type domain-containing protein" evidence="3">
    <location>
        <begin position="22"/>
        <end position="648"/>
    </location>
</feature>
<accession>A0ABR3ZNZ0</accession>
<dbReference type="InterPro" id="IPR050432">
    <property type="entry name" value="FAD-linked_Oxidoreductases_BP"/>
</dbReference>
<dbReference type="InterPro" id="IPR036318">
    <property type="entry name" value="FAD-bd_PCMH-like_sf"/>
</dbReference>
<evidence type="ECO:0000256" key="2">
    <source>
        <dbReference type="ARBA" id="ARBA00023002"/>
    </source>
</evidence>
<evidence type="ECO:0000313" key="5">
    <source>
        <dbReference type="EMBL" id="KAL1902421.1"/>
    </source>
</evidence>
<protein>
    <recommendedName>
        <fullName evidence="4">FAD-binding PCMH-type domain-containing protein</fullName>
    </recommendedName>
</protein>
<dbReference type="PROSITE" id="PS51387">
    <property type="entry name" value="FAD_PCMH"/>
    <property type="match status" value="1"/>
</dbReference>